<gene>
    <name evidence="5" type="ORF">SAMN05421880_11416</name>
</gene>
<evidence type="ECO:0000256" key="3">
    <source>
        <dbReference type="SAM" id="MobiDB-lite"/>
    </source>
</evidence>
<evidence type="ECO:0000313" key="5">
    <source>
        <dbReference type="EMBL" id="SFM36187.1"/>
    </source>
</evidence>
<dbReference type="CDD" id="cd05931">
    <property type="entry name" value="FAAL"/>
    <property type="match status" value="1"/>
</dbReference>
<dbReference type="InterPro" id="IPR042099">
    <property type="entry name" value="ANL_N_sf"/>
</dbReference>
<dbReference type="InterPro" id="IPR040097">
    <property type="entry name" value="FAAL/FAAC"/>
</dbReference>
<dbReference type="AlphaFoldDB" id="A0A1I4Q816"/>
<dbReference type="PANTHER" id="PTHR22754:SF32">
    <property type="entry name" value="DISCO-INTERACTING PROTEIN 2"/>
    <property type="match status" value="1"/>
</dbReference>
<dbReference type="GO" id="GO:0005886">
    <property type="term" value="C:plasma membrane"/>
    <property type="evidence" value="ECO:0007669"/>
    <property type="project" value="TreeGrafter"/>
</dbReference>
<keyword evidence="6" id="KW-1185">Reference proteome</keyword>
<comment type="similarity">
    <text evidence="1">Belongs to the ATP-dependent AMP-binding enzyme family.</text>
</comment>
<evidence type="ECO:0000256" key="1">
    <source>
        <dbReference type="ARBA" id="ARBA00006432"/>
    </source>
</evidence>
<organism evidence="5 6">
    <name type="scientific">Nitrosomonas nitrosa</name>
    <dbReference type="NCBI Taxonomy" id="52442"/>
    <lineage>
        <taxon>Bacteria</taxon>
        <taxon>Pseudomonadati</taxon>
        <taxon>Pseudomonadota</taxon>
        <taxon>Betaproteobacteria</taxon>
        <taxon>Nitrosomonadales</taxon>
        <taxon>Nitrosomonadaceae</taxon>
        <taxon>Nitrosomonas</taxon>
    </lineage>
</organism>
<feature type="compositionally biased region" description="Polar residues" evidence="3">
    <location>
        <begin position="15"/>
        <end position="24"/>
    </location>
</feature>
<keyword evidence="2" id="KW-0436">Ligase</keyword>
<dbReference type="Gene3D" id="3.30.300.30">
    <property type="match status" value="1"/>
</dbReference>
<reference evidence="5 6" key="1">
    <citation type="submission" date="2016-10" db="EMBL/GenBank/DDBJ databases">
        <authorList>
            <person name="de Groot N.N."/>
        </authorList>
    </citation>
    <scope>NUCLEOTIDE SEQUENCE [LARGE SCALE GENOMIC DNA]</scope>
    <source>
        <strain evidence="5 6">Nm146</strain>
    </source>
</reference>
<dbReference type="STRING" id="52442.SAMN05421880_11416"/>
<dbReference type="InterPro" id="IPR045851">
    <property type="entry name" value="AMP-bd_C_sf"/>
</dbReference>
<evidence type="ECO:0000259" key="4">
    <source>
        <dbReference type="Pfam" id="PF00501"/>
    </source>
</evidence>
<dbReference type="GO" id="GO:0006633">
    <property type="term" value="P:fatty acid biosynthetic process"/>
    <property type="evidence" value="ECO:0007669"/>
    <property type="project" value="TreeGrafter"/>
</dbReference>
<protein>
    <submittedName>
        <fullName evidence="5">Fatty-acyl-CoA synthase</fullName>
    </submittedName>
</protein>
<name>A0A1I4Q816_9PROT</name>
<dbReference type="GO" id="GO:0070566">
    <property type="term" value="F:adenylyltransferase activity"/>
    <property type="evidence" value="ECO:0007669"/>
    <property type="project" value="TreeGrafter"/>
</dbReference>
<dbReference type="GO" id="GO:0016874">
    <property type="term" value="F:ligase activity"/>
    <property type="evidence" value="ECO:0007669"/>
    <property type="project" value="UniProtKB-KW"/>
</dbReference>
<dbReference type="Gene3D" id="3.40.50.12780">
    <property type="entry name" value="N-terminal domain of ligase-like"/>
    <property type="match status" value="1"/>
</dbReference>
<feature type="domain" description="AMP-dependent synthetase/ligase" evidence="4">
    <location>
        <begin position="71"/>
        <end position="451"/>
    </location>
</feature>
<dbReference type="Pfam" id="PF00501">
    <property type="entry name" value="AMP-binding"/>
    <property type="match status" value="1"/>
</dbReference>
<dbReference type="NCBIfam" id="NF006624">
    <property type="entry name" value="PRK09192.1"/>
    <property type="match status" value="1"/>
</dbReference>
<dbReference type="SUPFAM" id="SSF56801">
    <property type="entry name" value="Acetyl-CoA synthetase-like"/>
    <property type="match status" value="1"/>
</dbReference>
<evidence type="ECO:0000313" key="6">
    <source>
        <dbReference type="Proteomes" id="UP000199561"/>
    </source>
</evidence>
<sequence>MSSTIIKLGDPLMQESGSQPSSKLSMAATPTINTLAQRLVEFDTLIDALEYAADGATGYNFYDAKGELRSVLSYNTLKHNALSAARRLSGLGLARGDRVALIADTSPEFIELFFACRYAGLVPFAMPIPVNLGSHAIYVRQLRSMLESGQASIAIANVDYFGFIEEAAEGLNIDSLQWIGTPGQLNKLSEVDTVFQPSLPEETAYLQFTSGSTRMPRGVVITEHALMCNLRGIVRNGLKVRATDRCASWLPFYHDMGLVGLVLSPMAAQLSVDYLATRDFAIRPLQWLKLISRNRCTIAFSQPFGLKLCSLRVRESDLKDLDLSCWRAAGIGAEMIRPEILRNFADKFSAAGFDERAFLPCYGLAESTLAVSFSNISQGVMSLRVDTKTLVEKKMAVRVQAEGRKFNEFVNCGRPLPGHTVKIVDENGQELPQMMVGSILVKGGSIMTGYFNNHEETAKTLKPGGWLDTGDIGFILDGDLYITGRRTDVIIVNGRNIRAQDIEELAEQQPEVRSREASAFGISGADDATIVVLVVECRLTSVEERQSLINRLQQMVYMAFGVNCLVELVPPHTLPRTSSGKLSRSAARQGFLQRAKMTDQISVAVHSGDR</sequence>
<dbReference type="PANTHER" id="PTHR22754">
    <property type="entry name" value="DISCO-INTERACTING PROTEIN 2 DIP2 -RELATED"/>
    <property type="match status" value="1"/>
</dbReference>
<dbReference type="Proteomes" id="UP000199561">
    <property type="component" value="Unassembled WGS sequence"/>
</dbReference>
<dbReference type="InterPro" id="IPR000873">
    <property type="entry name" value="AMP-dep_synth/lig_dom"/>
</dbReference>
<feature type="region of interest" description="Disordered" evidence="3">
    <location>
        <begin position="1"/>
        <end position="24"/>
    </location>
</feature>
<proteinExistence type="inferred from homology"/>
<evidence type="ECO:0000256" key="2">
    <source>
        <dbReference type="ARBA" id="ARBA00022598"/>
    </source>
</evidence>
<dbReference type="EMBL" id="FOUF01000014">
    <property type="protein sequence ID" value="SFM36187.1"/>
    <property type="molecule type" value="Genomic_DNA"/>
</dbReference>
<accession>A0A1I4Q816</accession>